<keyword evidence="2" id="KW-1185">Reference proteome</keyword>
<evidence type="ECO:0000313" key="1">
    <source>
        <dbReference type="EMBL" id="GBG17076.1"/>
    </source>
</evidence>
<comment type="caution">
    <text evidence="1">The sequence shown here is derived from an EMBL/GenBank/DDBJ whole genome shotgun (WGS) entry which is preliminary data.</text>
</comment>
<evidence type="ECO:0000313" key="2">
    <source>
        <dbReference type="Proteomes" id="UP000245124"/>
    </source>
</evidence>
<dbReference type="EMBL" id="BDUD01000001">
    <property type="protein sequence ID" value="GBG17076.1"/>
    <property type="molecule type" value="Genomic_DNA"/>
</dbReference>
<dbReference type="AlphaFoldDB" id="A0A2R5FF20"/>
<accession>A0A2R5FF20</accession>
<gene>
    <name evidence="1" type="ORF">NIES4072_07250</name>
</gene>
<protein>
    <submittedName>
        <fullName evidence="1">Uncharacterized protein</fullName>
    </submittedName>
</protein>
<organism evidence="1 2">
    <name type="scientific">Nostoc commune NIES-4072</name>
    <dbReference type="NCBI Taxonomy" id="2005467"/>
    <lineage>
        <taxon>Bacteria</taxon>
        <taxon>Bacillati</taxon>
        <taxon>Cyanobacteriota</taxon>
        <taxon>Cyanophyceae</taxon>
        <taxon>Nostocales</taxon>
        <taxon>Nostocaceae</taxon>
        <taxon>Nostoc</taxon>
    </lineage>
</organism>
<proteinExistence type="predicted"/>
<sequence length="79" mass="8562">MKSTQIFPMFAPLTEAQEVSLCGGESNVVSYSNIIIGKKGVKKQTTKVVKTKTTQGRISVSGLLKSLGINLSSLLKFDW</sequence>
<reference evidence="1 2" key="1">
    <citation type="submission" date="2017-06" db="EMBL/GenBank/DDBJ databases">
        <title>Genome sequencing of cyanobaciteial culture collection at National Institute for Environmental Studies (NIES).</title>
        <authorList>
            <person name="Hirose Y."/>
            <person name="Shimura Y."/>
            <person name="Fujisawa T."/>
            <person name="Nakamura Y."/>
            <person name="Kawachi M."/>
        </authorList>
    </citation>
    <scope>NUCLEOTIDE SEQUENCE [LARGE SCALE GENOMIC DNA]</scope>
    <source>
        <strain evidence="1 2">NIES-4072</strain>
    </source>
</reference>
<dbReference type="RefSeq" id="WP_109007339.1">
    <property type="nucleotide sequence ID" value="NZ_BDUD01000001.1"/>
</dbReference>
<dbReference type="Proteomes" id="UP000245124">
    <property type="component" value="Unassembled WGS sequence"/>
</dbReference>
<name>A0A2R5FF20_NOSCO</name>